<dbReference type="InterPro" id="IPR001764">
    <property type="entry name" value="Glyco_hydro_3_N"/>
</dbReference>
<evidence type="ECO:0000256" key="6">
    <source>
        <dbReference type="ARBA" id="ARBA00023163"/>
    </source>
</evidence>
<evidence type="ECO:0000256" key="8">
    <source>
        <dbReference type="ARBA" id="ARBA00023242"/>
    </source>
</evidence>
<keyword evidence="4" id="KW-0805">Transcription regulation</keyword>
<feature type="compositionally biased region" description="Polar residues" evidence="12">
    <location>
        <begin position="1697"/>
        <end position="1723"/>
    </location>
</feature>
<keyword evidence="10" id="KW-0326">Glycosidase</keyword>
<evidence type="ECO:0000256" key="9">
    <source>
        <dbReference type="ARBA" id="ARBA00023277"/>
    </source>
</evidence>
<feature type="domain" description="Zn(2)-C6 fungal-type" evidence="14">
    <location>
        <begin position="1092"/>
        <end position="1126"/>
    </location>
</feature>
<dbReference type="SUPFAM" id="SSF52279">
    <property type="entry name" value="Beta-D-glucan exohydrolase, C-terminal domain"/>
    <property type="match status" value="1"/>
</dbReference>
<comment type="subcellular location">
    <subcellularLocation>
        <location evidence="1">Nucleus</location>
    </subcellularLocation>
</comment>
<dbReference type="PANTHER" id="PTHR31845">
    <property type="entry name" value="FINGER DOMAIN PROTEIN, PUTATIVE-RELATED"/>
    <property type="match status" value="1"/>
</dbReference>
<evidence type="ECO:0000256" key="13">
    <source>
        <dbReference type="SAM" id="SignalP"/>
    </source>
</evidence>
<evidence type="ECO:0000259" key="14">
    <source>
        <dbReference type="PROSITE" id="PS50048"/>
    </source>
</evidence>
<proteinExistence type="inferred from homology"/>
<dbReference type="InterPro" id="IPR026891">
    <property type="entry name" value="Fn3-like"/>
</dbReference>
<dbReference type="CDD" id="cd12148">
    <property type="entry name" value="fungal_TF_MHR"/>
    <property type="match status" value="1"/>
</dbReference>
<dbReference type="InterPro" id="IPR017853">
    <property type="entry name" value="GH"/>
</dbReference>
<dbReference type="Gene3D" id="4.10.240.10">
    <property type="entry name" value="Zn(2)-C6 fungal-type DNA-binding domain"/>
    <property type="match status" value="1"/>
</dbReference>
<dbReference type="Pfam" id="PF00172">
    <property type="entry name" value="Zn_clus"/>
    <property type="match status" value="1"/>
</dbReference>
<dbReference type="Proteomes" id="UP001465668">
    <property type="component" value="Unassembled WGS sequence"/>
</dbReference>
<keyword evidence="13" id="KW-0732">Signal</keyword>
<dbReference type="SUPFAM" id="SSF57701">
    <property type="entry name" value="Zn2/Cys6 DNA-binding domain"/>
    <property type="match status" value="1"/>
</dbReference>
<feature type="region of interest" description="Disordered" evidence="12">
    <location>
        <begin position="1009"/>
        <end position="1089"/>
    </location>
</feature>
<dbReference type="EMBL" id="JARVKM010000016">
    <property type="protein sequence ID" value="KAK9778418.1"/>
    <property type="molecule type" value="Genomic_DNA"/>
</dbReference>
<keyword evidence="6" id="KW-0804">Transcription</keyword>
<evidence type="ECO:0000256" key="3">
    <source>
        <dbReference type="ARBA" id="ARBA00022801"/>
    </source>
</evidence>
<dbReference type="InterPro" id="IPR036962">
    <property type="entry name" value="Glyco_hydro_3_N_sf"/>
</dbReference>
<dbReference type="Pfam" id="PF14310">
    <property type="entry name" value="Fn3-like"/>
    <property type="match status" value="1"/>
</dbReference>
<keyword evidence="9" id="KW-0119">Carbohydrate metabolism</keyword>
<feature type="compositionally biased region" description="Basic and acidic residues" evidence="12">
    <location>
        <begin position="1231"/>
        <end position="1241"/>
    </location>
</feature>
<dbReference type="Gene3D" id="2.60.40.10">
    <property type="entry name" value="Immunoglobulins"/>
    <property type="match status" value="1"/>
</dbReference>
<name>A0ABR2XX78_9PEZI</name>
<sequence length="1851" mass="202965">MWQQISITALVVLLPGALASQIPLHLETASSHGGNRNNGLSIMNKDSFLDELVAKMSVEDLVLQLHLMFAGDIISPELDDGIWSGLRFHDEFQPGLTNWYPMNASDYNALQRGNLERSRLEIPLMQTGECLHGVGSFKQSLFPQSIGLSASFDTDLVYRVGRAIATEARSIGVHACFSPVLDLGLDPRWGRMQEAWGEDKVLTSHMGVAYSSGLSKNGSLSEPDAVVPIMKHFAAHGSPQSGHNAAPFMGHGNRQIMQDLMVPFKAAIDLGGVRGIMMAYNELDDIPASVHPMLYQALEDWGYDGFVMADDTGAFPLCFEVVLGKAERATNVVIGMMQLETVHQVAESPMDAIKQWFNVGGMLQFYDYPLDIYINATRKLIDNGSVALSTIKSHVRTILSVKWDLGLFNDPYLPLDIDPFAIARNNHDLTLEAAGKSIVLLENKNKTLPLNPNEQNIKKIALIGPFADTLNYGGYSGTWGQAPADAAKTLREALLGYASKTNTELELVSSWGANAWEYNSQYAVPGYLLSSRGVKGGLSASYFATTDFRERLVEKLETPALDWGLYPPAGLPSTNFSAIWEGELQSPVDLDVDGWLGVAVGPNTTVRMFVDGDLIMAQGTDGPSSSGTIMSNIMDYSYIQTNTTSPPPGAAAFTFRKGETYHIRIEYQAFNLYKKIANVVSLNHQMVLFWNLASRHGDAVEQATEVASGSDLIVLAVGAAWNSDGENGDRATLGLSASQDTLAREMYRLGKPVVLVLQGGRPFAIPEYYDESAAVISTFFPGQSGGQAIADALFGTTNPGGRLPVTVPKHVGQLPVYYNYKSLARKIPYLDADSTPAYPFGYGLSYTSFEVTQFATWSGSFTEGDTITFSATVKNTGAVAGSHVLQVYLLNRLSSIVQPVKQLVTFKRVYLEAAEEITALLQLDADRYLTILNRSNKWELEKGQYTFAFYTPSEVIFHSSFLYKPHPWQTWGAGHVREEAREAGQHYPPVMDDSIDPRLRGADEQASILVNDGPGHNAAVHPPADAPTASPVTTSATGPSPTSIGPPVHSYGTAPGTPNASSRPYPASDETPNGGASATTPGDPNDPKRPRACEACRGLKVKCEPEPSDVDGPCKRCRKANRPCVITQPTRKRQKKTDSRVAELEKKIDALTASLHASRGGGGPAQPPSAEQNGFGGPQQQQQHIANLAREWNQAQTPSREPQAHYSPEQDKQQAFIPPMVMADQKRKHTETRESSSDDIKNWPPPPPPPNRHENATDMIDRGLMTMQQANEFFARYTDHMIKHLPAVVFPSGTTAAEVRKTKPILFLAVMAAASSEVPHIQRQLVKELIQLFAERIVVYGEKSLELVQALIVGVIWYHPPEHFEELKFYQLVHMGAVMAIDLGLGRKRSSSKQRMIPYTWKDHPMRKSPLPDPTTIEARRTWLTNYFLASNVAMALHRPNLIRWAPFMTECIDILESSPEAAPTDKYLCHLVWTHRLAEEVGIQFSMDDPSQFINVAEPKVQYALRGFERDLEKYSDSIPRAVKQPSLLLSFHVLNLYMHEIALYVDKADEIRPPFTPEVFRDPVPGLNESLTAAHIGALSSCLTAIDGIFDTFLSMDVYSIRCLPVFNFVRVAYAVVVLIKMYFSASTPNSELGKVINKDNMKVEEYLEKLLAKFNEVAAADKSRPAAKFIVVLAMLRSWFQKQGKGEVGAPSLPGQNSASEAANKTESTILAPSQPQPQANEYDPANTPLQLLSEIATGNRNNDQGSAAANANSNLNTAQPFPSSWMGAAVQPSQPYLFDQSSMTGVMPYLNNSFTADFDYSNLGDGFEQAMGLTFGGLMDPNGLQGMEYIFEGMPNAGGGGQPFAYQ</sequence>
<organism evidence="16 17">
    <name type="scientific">Seiridium cardinale</name>
    <dbReference type="NCBI Taxonomy" id="138064"/>
    <lineage>
        <taxon>Eukaryota</taxon>
        <taxon>Fungi</taxon>
        <taxon>Dikarya</taxon>
        <taxon>Ascomycota</taxon>
        <taxon>Pezizomycotina</taxon>
        <taxon>Sordariomycetes</taxon>
        <taxon>Xylariomycetidae</taxon>
        <taxon>Amphisphaeriales</taxon>
        <taxon>Sporocadaceae</taxon>
        <taxon>Seiridium</taxon>
    </lineage>
</organism>
<dbReference type="PROSITE" id="PS00463">
    <property type="entry name" value="ZN2_CY6_FUNGAL_1"/>
    <property type="match status" value="1"/>
</dbReference>
<evidence type="ECO:0000256" key="11">
    <source>
        <dbReference type="ARBA" id="ARBA00023326"/>
    </source>
</evidence>
<comment type="similarity">
    <text evidence="2">Belongs to the glycosyl hydrolase 3 family.</text>
</comment>
<keyword evidence="3 16" id="KW-0378">Hydrolase</keyword>
<dbReference type="PRINTS" id="PR00133">
    <property type="entry name" value="GLHYDRLASE3"/>
</dbReference>
<dbReference type="PROSITE" id="PS51820">
    <property type="entry name" value="PA14"/>
    <property type="match status" value="1"/>
</dbReference>
<dbReference type="Pfam" id="PF01915">
    <property type="entry name" value="Glyco_hydro_3_C"/>
    <property type="match status" value="1"/>
</dbReference>
<dbReference type="InterPro" id="IPR013783">
    <property type="entry name" value="Ig-like_fold"/>
</dbReference>
<keyword evidence="8" id="KW-0539">Nucleus</keyword>
<dbReference type="Gene3D" id="3.40.50.1700">
    <property type="entry name" value="Glycoside hydrolase family 3 C-terminal domain"/>
    <property type="match status" value="2"/>
</dbReference>
<dbReference type="InterPro" id="IPR037524">
    <property type="entry name" value="PA14/GLEYA"/>
</dbReference>
<evidence type="ECO:0000259" key="15">
    <source>
        <dbReference type="PROSITE" id="PS51820"/>
    </source>
</evidence>
<dbReference type="Pfam" id="PF00933">
    <property type="entry name" value="Glyco_hydro_3"/>
    <property type="match status" value="1"/>
</dbReference>
<reference evidence="16 17" key="1">
    <citation type="submission" date="2024-02" db="EMBL/GenBank/DDBJ databases">
        <title>First draft genome assembly of two strains of Seiridium cardinale.</title>
        <authorList>
            <person name="Emiliani G."/>
            <person name="Scali E."/>
        </authorList>
    </citation>
    <scope>NUCLEOTIDE SEQUENCE [LARGE SCALE GENOMIC DNA]</scope>
    <source>
        <strain evidence="16 17">BM-138-000479</strain>
    </source>
</reference>
<dbReference type="SUPFAM" id="SSF56988">
    <property type="entry name" value="Anthrax protective antigen"/>
    <property type="match status" value="1"/>
</dbReference>
<keyword evidence="7" id="KW-0325">Glycoprotein</keyword>
<evidence type="ECO:0000313" key="16">
    <source>
        <dbReference type="EMBL" id="KAK9778418.1"/>
    </source>
</evidence>
<dbReference type="SUPFAM" id="SSF51445">
    <property type="entry name" value="(Trans)glycosidases"/>
    <property type="match status" value="1"/>
</dbReference>
<keyword evidence="11" id="KW-0624">Polysaccharide degradation</keyword>
<dbReference type="PANTHER" id="PTHR31845:SF39">
    <property type="entry name" value="TRANSCRIPTION FACTOR PBCR-RELATED"/>
    <property type="match status" value="1"/>
</dbReference>
<feature type="compositionally biased region" description="Polar residues" evidence="12">
    <location>
        <begin position="1070"/>
        <end position="1082"/>
    </location>
</feature>
<evidence type="ECO:0000256" key="2">
    <source>
        <dbReference type="ARBA" id="ARBA00005336"/>
    </source>
</evidence>
<dbReference type="CDD" id="cd00067">
    <property type="entry name" value="GAL4"/>
    <property type="match status" value="1"/>
</dbReference>
<dbReference type="Gene3D" id="3.20.20.300">
    <property type="entry name" value="Glycoside hydrolase, family 3, N-terminal domain"/>
    <property type="match status" value="1"/>
</dbReference>
<evidence type="ECO:0000313" key="17">
    <source>
        <dbReference type="Proteomes" id="UP001465668"/>
    </source>
</evidence>
<feature type="domain" description="PA14" evidence="15">
    <location>
        <begin position="533"/>
        <end position="706"/>
    </location>
</feature>
<evidence type="ECO:0000256" key="10">
    <source>
        <dbReference type="ARBA" id="ARBA00023295"/>
    </source>
</evidence>
<dbReference type="InterPro" id="IPR051089">
    <property type="entry name" value="prtT"/>
</dbReference>
<dbReference type="PROSITE" id="PS50048">
    <property type="entry name" value="ZN2_CY6_FUNGAL_2"/>
    <property type="match status" value="1"/>
</dbReference>
<keyword evidence="5" id="KW-0238">DNA-binding</keyword>
<dbReference type="InterPro" id="IPR002772">
    <property type="entry name" value="Glyco_hydro_3_C"/>
</dbReference>
<feature type="chain" id="PRO_5046106044" evidence="13">
    <location>
        <begin position="20"/>
        <end position="1851"/>
    </location>
</feature>
<feature type="compositionally biased region" description="Low complexity" evidence="12">
    <location>
        <begin position="1022"/>
        <end position="1047"/>
    </location>
</feature>
<protein>
    <submittedName>
        <fullName evidence="16">Glycoside hydrolase family 3 protein</fullName>
    </submittedName>
</protein>
<dbReference type="InterPro" id="IPR036864">
    <property type="entry name" value="Zn2-C6_fun-type_DNA-bd_sf"/>
</dbReference>
<feature type="region of interest" description="Disordered" evidence="12">
    <location>
        <begin position="1690"/>
        <end position="1728"/>
    </location>
</feature>
<evidence type="ECO:0000256" key="12">
    <source>
        <dbReference type="SAM" id="MobiDB-lite"/>
    </source>
</evidence>
<gene>
    <name evidence="16" type="ORF">SCAR479_04820</name>
</gene>
<dbReference type="InterPro" id="IPR001138">
    <property type="entry name" value="Zn2Cys6_DnaBD"/>
</dbReference>
<evidence type="ECO:0000256" key="5">
    <source>
        <dbReference type="ARBA" id="ARBA00023125"/>
    </source>
</evidence>
<dbReference type="SMART" id="SM00066">
    <property type="entry name" value="GAL4"/>
    <property type="match status" value="1"/>
</dbReference>
<dbReference type="GO" id="GO:0016787">
    <property type="term" value="F:hydrolase activity"/>
    <property type="evidence" value="ECO:0007669"/>
    <property type="project" value="UniProtKB-KW"/>
</dbReference>
<evidence type="ECO:0000256" key="4">
    <source>
        <dbReference type="ARBA" id="ARBA00023015"/>
    </source>
</evidence>
<dbReference type="InterPro" id="IPR036881">
    <property type="entry name" value="Glyco_hydro_3_C_sf"/>
</dbReference>
<evidence type="ECO:0000256" key="1">
    <source>
        <dbReference type="ARBA" id="ARBA00004123"/>
    </source>
</evidence>
<comment type="caution">
    <text evidence="16">The sequence shown here is derived from an EMBL/GenBank/DDBJ whole genome shotgun (WGS) entry which is preliminary data.</text>
</comment>
<dbReference type="SMART" id="SM01217">
    <property type="entry name" value="Fn3_like"/>
    <property type="match status" value="1"/>
</dbReference>
<keyword evidence="17" id="KW-1185">Reference proteome</keyword>
<feature type="region of interest" description="Disordered" evidence="12">
    <location>
        <begin position="1156"/>
        <end position="1256"/>
    </location>
</feature>
<accession>A0ABR2XX78</accession>
<feature type="signal peptide" evidence="13">
    <location>
        <begin position="1"/>
        <end position="19"/>
    </location>
</feature>
<evidence type="ECO:0000256" key="7">
    <source>
        <dbReference type="ARBA" id="ARBA00023180"/>
    </source>
</evidence>